<dbReference type="AlphaFoldDB" id="A0AA38XC24"/>
<dbReference type="Proteomes" id="UP001172673">
    <property type="component" value="Unassembled WGS sequence"/>
</dbReference>
<evidence type="ECO:0000313" key="1">
    <source>
        <dbReference type="EMBL" id="KAJ9610632.1"/>
    </source>
</evidence>
<dbReference type="Pfam" id="PF05721">
    <property type="entry name" value="PhyH"/>
    <property type="match status" value="1"/>
</dbReference>
<gene>
    <name evidence="1" type="ORF">H2200_005409</name>
</gene>
<dbReference type="SUPFAM" id="SSF51197">
    <property type="entry name" value="Clavaminate synthase-like"/>
    <property type="match status" value="1"/>
</dbReference>
<evidence type="ECO:0000313" key="2">
    <source>
        <dbReference type="Proteomes" id="UP001172673"/>
    </source>
</evidence>
<keyword evidence="2" id="KW-1185">Reference proteome</keyword>
<reference evidence="1" key="1">
    <citation type="submission" date="2022-10" db="EMBL/GenBank/DDBJ databases">
        <title>Culturing micro-colonial fungi from biological soil crusts in the Mojave desert and describing Neophaeococcomyces mojavensis, and introducing the new genera and species Taxawa tesnikishii.</title>
        <authorList>
            <person name="Kurbessoian T."/>
            <person name="Stajich J.E."/>
        </authorList>
    </citation>
    <scope>NUCLEOTIDE SEQUENCE</scope>
    <source>
        <strain evidence="1">TK_41</strain>
    </source>
</reference>
<dbReference type="PANTHER" id="PTHR31630">
    <property type="entry name" value="PHYTANOYL-COA DIOXYGENASE-RELATED-RELATED"/>
    <property type="match status" value="1"/>
</dbReference>
<name>A0AA38XC24_9EURO</name>
<proteinExistence type="predicted"/>
<dbReference type="InterPro" id="IPR008775">
    <property type="entry name" value="Phytyl_CoA_dOase-like"/>
</dbReference>
<evidence type="ECO:0008006" key="3">
    <source>
        <dbReference type="Google" id="ProtNLM"/>
    </source>
</evidence>
<dbReference type="PANTHER" id="PTHR31630:SF7">
    <property type="entry name" value="PHYTANOYL-COA DIOXYGENASE"/>
    <property type="match status" value="1"/>
</dbReference>
<sequence>MSATTTSEVTTSVSLTAAPSSGKMRLDGQPTNYGDFRDDLNRDGYVVIKGAVPRERADAYSDAFYSYLEGFGLGYDRKDSSTVRRANLPVLNEKGMILAYAVTHEKWVWDIRGEPGVVEAFEKVYDDKDLLVSFDVVNVGFANREDLPENKPWPHQDQDPAKAGFRCLQGLVNLNPCGPNDGGLIVCRGGHILSEQFHKDMADEPRIPAWTPEWFGFTERGMQWLKDHGLEWVKVCADPGDLILWDSRLPHYNVPTQTQQDRFAVYTCFMPVADATQEDLIRKKDAFERRLGTTHWPNAKHVAGTNVATRDGKECSKSRHRPVQEPVLNERTYRLTGIPYIKSEA</sequence>
<accession>A0AA38XC24</accession>
<protein>
    <recommendedName>
        <fullName evidence="3">Phytanoyl-CoA dioxygenase</fullName>
    </recommendedName>
</protein>
<dbReference type="EMBL" id="JAPDRK010000007">
    <property type="protein sequence ID" value="KAJ9610632.1"/>
    <property type="molecule type" value="Genomic_DNA"/>
</dbReference>
<dbReference type="Gene3D" id="2.60.120.620">
    <property type="entry name" value="q2cbj1_9rhob like domain"/>
    <property type="match status" value="1"/>
</dbReference>
<organism evidence="1 2">
    <name type="scientific">Cladophialophora chaetospira</name>
    <dbReference type="NCBI Taxonomy" id="386627"/>
    <lineage>
        <taxon>Eukaryota</taxon>
        <taxon>Fungi</taxon>
        <taxon>Dikarya</taxon>
        <taxon>Ascomycota</taxon>
        <taxon>Pezizomycotina</taxon>
        <taxon>Eurotiomycetes</taxon>
        <taxon>Chaetothyriomycetidae</taxon>
        <taxon>Chaetothyriales</taxon>
        <taxon>Herpotrichiellaceae</taxon>
        <taxon>Cladophialophora</taxon>
    </lineage>
</organism>
<comment type="caution">
    <text evidence="1">The sequence shown here is derived from an EMBL/GenBank/DDBJ whole genome shotgun (WGS) entry which is preliminary data.</text>
</comment>